<dbReference type="Proteomes" id="UP000186599">
    <property type="component" value="Unassembled WGS sequence"/>
</dbReference>
<dbReference type="Proteomes" id="UP000186904">
    <property type="component" value="Unassembled WGS sequence"/>
</dbReference>
<dbReference type="RefSeq" id="WP_051610818.1">
    <property type="nucleotide sequence ID" value="NZ_FOGN01000001.1"/>
</dbReference>
<dbReference type="Gene3D" id="3.40.50.300">
    <property type="entry name" value="P-loop containing nucleotide triphosphate hydrolases"/>
    <property type="match status" value="1"/>
</dbReference>
<evidence type="ECO:0000313" key="4">
    <source>
        <dbReference type="Proteomes" id="UP000186904"/>
    </source>
</evidence>
<dbReference type="STRING" id="653930.SAMN05216589_1339"/>
<dbReference type="Pfam" id="PF03846">
    <property type="entry name" value="SulA"/>
    <property type="match status" value="1"/>
</dbReference>
<name>A0A031MKJ3_9GAMM</name>
<dbReference type="SUPFAM" id="SSF52540">
    <property type="entry name" value="P-loop containing nucleoside triphosphate hydrolases"/>
    <property type="match status" value="1"/>
</dbReference>
<gene>
    <name evidence="2" type="ORF">SAMN04487855_0288</name>
    <name evidence="1" type="ORF">SAMN05216589_1339</name>
</gene>
<keyword evidence="3" id="KW-1185">Reference proteome</keyword>
<sequence length="164" mass="17915">MQYARNKGSAAQPDLLHQVMMSSRLQAQSLSGTALPDSEPENIGFSEISLNGTPRQCLQWLAPVLRDLSQASCPGWLTLIDPPLPVSQKWLRASGLDPQRILIIRPKHGMDTLELCCEILRLGYSHTVVSWLPPLASTHLRLEAAARSGYCASLNVRLGSTGMA</sequence>
<proteinExistence type="predicted"/>
<evidence type="ECO:0000313" key="3">
    <source>
        <dbReference type="Proteomes" id="UP000186599"/>
    </source>
</evidence>
<organism evidence="1 4">
    <name type="scientific">Halopseudomonas bauzanensis</name>
    <dbReference type="NCBI Taxonomy" id="653930"/>
    <lineage>
        <taxon>Bacteria</taxon>
        <taxon>Pseudomonadati</taxon>
        <taxon>Pseudomonadota</taxon>
        <taxon>Gammaproteobacteria</taxon>
        <taxon>Pseudomonadales</taxon>
        <taxon>Pseudomonadaceae</taxon>
        <taxon>Halopseudomonas</taxon>
    </lineage>
</organism>
<accession>A0A031MKJ3</accession>
<dbReference type="GO" id="GO:0051782">
    <property type="term" value="P:negative regulation of cell division"/>
    <property type="evidence" value="ECO:0007669"/>
    <property type="project" value="InterPro"/>
</dbReference>
<reference evidence="3 4" key="1">
    <citation type="submission" date="2016-10" db="EMBL/GenBank/DDBJ databases">
        <authorList>
            <person name="de Groot N.N."/>
        </authorList>
    </citation>
    <scope>NUCLEOTIDE SEQUENCE [LARGE SCALE GENOMIC DNA]</scope>
    <source>
        <strain evidence="2 3">CGMCC 1.9095</strain>
        <strain evidence="1 4">DSM 22558</strain>
    </source>
</reference>
<dbReference type="EMBL" id="FOUA01000001">
    <property type="protein sequence ID" value="SFL59562.1"/>
    <property type="molecule type" value="Genomic_DNA"/>
</dbReference>
<evidence type="ECO:0000313" key="2">
    <source>
        <dbReference type="EMBL" id="SFL59562.1"/>
    </source>
</evidence>
<keyword evidence="1" id="KW-0131">Cell cycle</keyword>
<dbReference type="GO" id="GO:0009432">
    <property type="term" value="P:SOS response"/>
    <property type="evidence" value="ECO:0007669"/>
    <property type="project" value="InterPro"/>
</dbReference>
<dbReference type="AlphaFoldDB" id="A0A031MKJ3"/>
<protein>
    <submittedName>
        <fullName evidence="1 2">Cell division inhibitor SulA</fullName>
    </submittedName>
</protein>
<dbReference type="GO" id="GO:0051301">
    <property type="term" value="P:cell division"/>
    <property type="evidence" value="ECO:0007669"/>
    <property type="project" value="UniProtKB-KW"/>
</dbReference>
<dbReference type="InterPro" id="IPR027417">
    <property type="entry name" value="P-loop_NTPase"/>
</dbReference>
<dbReference type="InterPro" id="IPR004596">
    <property type="entry name" value="Cell_div_suppressor_SulA"/>
</dbReference>
<keyword evidence="1" id="KW-0132">Cell division</keyword>
<dbReference type="EMBL" id="FOGN01000001">
    <property type="protein sequence ID" value="SER70025.1"/>
    <property type="molecule type" value="Genomic_DNA"/>
</dbReference>
<evidence type="ECO:0000313" key="1">
    <source>
        <dbReference type="EMBL" id="SER70025.1"/>
    </source>
</evidence>
<dbReference type="OrthoDB" id="7027674at2"/>
<dbReference type="NCBIfam" id="NF041583">
    <property type="entry name" value="SOS_SulA_aeru"/>
    <property type="match status" value="1"/>
</dbReference>